<dbReference type="Gene3D" id="1.10.150.20">
    <property type="entry name" value="5' to 3' exonuclease, C-terminal subdomain"/>
    <property type="match status" value="1"/>
</dbReference>
<keyword evidence="1" id="KW-0645">Protease</keyword>
<evidence type="ECO:0000313" key="9">
    <source>
        <dbReference type="Proteomes" id="UP000178435"/>
    </source>
</evidence>
<evidence type="ECO:0000256" key="4">
    <source>
        <dbReference type="ARBA" id="ARBA00022833"/>
    </source>
</evidence>
<feature type="non-terminal residue" evidence="8">
    <location>
        <position position="209"/>
    </location>
</feature>
<dbReference type="InterPro" id="IPR025657">
    <property type="entry name" value="RadC_JAB"/>
</dbReference>
<evidence type="ECO:0000256" key="2">
    <source>
        <dbReference type="ARBA" id="ARBA00022723"/>
    </source>
</evidence>
<evidence type="ECO:0000256" key="3">
    <source>
        <dbReference type="ARBA" id="ARBA00022801"/>
    </source>
</evidence>
<comment type="similarity">
    <text evidence="6">Belongs to the UPF0758 family.</text>
</comment>
<dbReference type="CDD" id="cd08071">
    <property type="entry name" value="MPN_DUF2466"/>
    <property type="match status" value="1"/>
</dbReference>
<keyword evidence="5" id="KW-0482">Metalloprotease</keyword>
<dbReference type="Gene3D" id="3.40.140.10">
    <property type="entry name" value="Cytidine Deaminase, domain 2"/>
    <property type="match status" value="1"/>
</dbReference>
<keyword evidence="2" id="KW-0479">Metal-binding</keyword>
<dbReference type="PROSITE" id="PS01302">
    <property type="entry name" value="UPF0758"/>
    <property type="match status" value="1"/>
</dbReference>
<dbReference type="InterPro" id="IPR020891">
    <property type="entry name" value="UPF0758_CS"/>
</dbReference>
<dbReference type="InterPro" id="IPR037518">
    <property type="entry name" value="MPN"/>
</dbReference>
<evidence type="ECO:0000256" key="5">
    <source>
        <dbReference type="ARBA" id="ARBA00023049"/>
    </source>
</evidence>
<reference evidence="8 9" key="1">
    <citation type="journal article" date="2016" name="Nat. Commun.">
        <title>Thousands of microbial genomes shed light on interconnected biogeochemical processes in an aquifer system.</title>
        <authorList>
            <person name="Anantharaman K."/>
            <person name="Brown C.T."/>
            <person name="Hug L.A."/>
            <person name="Sharon I."/>
            <person name="Castelle C.J."/>
            <person name="Probst A.J."/>
            <person name="Thomas B.C."/>
            <person name="Singh A."/>
            <person name="Wilkins M.J."/>
            <person name="Karaoz U."/>
            <person name="Brodie E.L."/>
            <person name="Williams K.H."/>
            <person name="Hubbard S.S."/>
            <person name="Banfield J.F."/>
        </authorList>
    </citation>
    <scope>NUCLEOTIDE SEQUENCE [LARGE SCALE GENOMIC DNA]</scope>
</reference>
<protein>
    <recommendedName>
        <fullName evidence="7">MPN domain-containing protein</fullName>
    </recommendedName>
</protein>
<proteinExistence type="inferred from homology"/>
<evidence type="ECO:0000256" key="1">
    <source>
        <dbReference type="ARBA" id="ARBA00022670"/>
    </source>
</evidence>
<dbReference type="InterPro" id="IPR001405">
    <property type="entry name" value="UPF0758"/>
</dbReference>
<dbReference type="Pfam" id="PF20582">
    <property type="entry name" value="UPF0758_N"/>
    <property type="match status" value="1"/>
</dbReference>
<comment type="caution">
    <text evidence="8">The sequence shown here is derived from an EMBL/GenBank/DDBJ whole genome shotgun (WGS) entry which is preliminary data.</text>
</comment>
<gene>
    <name evidence="8" type="ORF">A2149_08520</name>
</gene>
<dbReference type="Proteomes" id="UP000178435">
    <property type="component" value="Unassembled WGS sequence"/>
</dbReference>
<dbReference type="InterPro" id="IPR010994">
    <property type="entry name" value="RuvA_2-like"/>
</dbReference>
<dbReference type="NCBIfam" id="TIGR00608">
    <property type="entry name" value="radc"/>
    <property type="match status" value="1"/>
</dbReference>
<dbReference type="Pfam" id="PF04002">
    <property type="entry name" value="RadC"/>
    <property type="match status" value="1"/>
</dbReference>
<keyword evidence="3" id="KW-0378">Hydrolase</keyword>
<organism evidence="8 9">
    <name type="scientific">Candidatus Schekmanbacteria bacterium RBG_16_38_11</name>
    <dbReference type="NCBI Taxonomy" id="1817880"/>
    <lineage>
        <taxon>Bacteria</taxon>
        <taxon>Candidatus Schekmaniibacteriota</taxon>
    </lineage>
</organism>
<dbReference type="EMBL" id="MGDF01000096">
    <property type="protein sequence ID" value="OGL45392.1"/>
    <property type="molecule type" value="Genomic_DNA"/>
</dbReference>
<evidence type="ECO:0000256" key="6">
    <source>
        <dbReference type="RuleBase" id="RU003797"/>
    </source>
</evidence>
<dbReference type="GO" id="GO:0046872">
    <property type="term" value="F:metal ion binding"/>
    <property type="evidence" value="ECO:0007669"/>
    <property type="project" value="UniProtKB-KW"/>
</dbReference>
<dbReference type="PROSITE" id="PS50249">
    <property type="entry name" value="MPN"/>
    <property type="match status" value="1"/>
</dbReference>
<dbReference type="PANTHER" id="PTHR30471">
    <property type="entry name" value="DNA REPAIR PROTEIN RADC"/>
    <property type="match status" value="1"/>
</dbReference>
<dbReference type="GO" id="GO:0006508">
    <property type="term" value="P:proteolysis"/>
    <property type="evidence" value="ECO:0007669"/>
    <property type="project" value="UniProtKB-KW"/>
</dbReference>
<accession>A0A1F7RV18</accession>
<dbReference type="SUPFAM" id="SSF47781">
    <property type="entry name" value="RuvA domain 2-like"/>
    <property type="match status" value="1"/>
</dbReference>
<evidence type="ECO:0000313" key="8">
    <source>
        <dbReference type="EMBL" id="OGL45392.1"/>
    </source>
</evidence>
<dbReference type="NCBIfam" id="NF000642">
    <property type="entry name" value="PRK00024.1"/>
    <property type="match status" value="1"/>
</dbReference>
<dbReference type="GO" id="GO:0008237">
    <property type="term" value="F:metallopeptidase activity"/>
    <property type="evidence" value="ECO:0007669"/>
    <property type="project" value="UniProtKB-KW"/>
</dbReference>
<dbReference type="AlphaFoldDB" id="A0A1F7RV18"/>
<keyword evidence="4" id="KW-0862">Zinc</keyword>
<dbReference type="InterPro" id="IPR046778">
    <property type="entry name" value="UPF0758_N"/>
</dbReference>
<sequence>MDTPKYKGEGHRKRLRDKFLSSGLRGFHDYEIIELLLTLGTPRKDCKEQAKEAIKKFKSLRGVLEADIEELQEIKGIGSHNVFGIKLIKEVAKESLKERLSEKPLVTSSKDLFDYLYLSMRGLKRELFKVIFLNTKNRILEIEDLFKGTLNSSSVYPREIIQRSITLNAASLIFIHNHPSGDPQPSEKDREITRELVSAGNIMKIKILD</sequence>
<dbReference type="PANTHER" id="PTHR30471:SF3">
    <property type="entry name" value="UPF0758 PROTEIN YEES-RELATED"/>
    <property type="match status" value="1"/>
</dbReference>
<evidence type="ECO:0000259" key="7">
    <source>
        <dbReference type="PROSITE" id="PS50249"/>
    </source>
</evidence>
<name>A0A1F7RV18_9BACT</name>
<feature type="domain" description="MPN" evidence="7">
    <location>
        <begin position="105"/>
        <end position="209"/>
    </location>
</feature>